<proteinExistence type="predicted"/>
<accession>A0A3A8NSZ8</accession>
<reference evidence="2" key="1">
    <citation type="submission" date="2018-09" db="EMBL/GenBank/DDBJ databases">
        <authorList>
            <person name="Livingstone P.G."/>
            <person name="Whitworth D.E."/>
        </authorList>
    </citation>
    <scope>NUCLEOTIDE SEQUENCE [LARGE SCALE GENOMIC DNA]</scope>
    <source>
        <strain evidence="2">CA040B</strain>
    </source>
</reference>
<dbReference type="InterPro" id="IPR014858">
    <property type="entry name" value="BrxB"/>
</dbReference>
<protein>
    <submittedName>
        <fullName evidence="1">DUF1788 domain-containing protein</fullName>
    </submittedName>
</protein>
<gene>
    <name evidence="1" type="ORF">D7X12_10925</name>
</gene>
<comment type="caution">
    <text evidence="1">The sequence shown here is derived from an EMBL/GenBank/DDBJ whole genome shotgun (WGS) entry which is preliminary data.</text>
</comment>
<dbReference type="OrthoDB" id="1093513at2"/>
<dbReference type="AlphaFoldDB" id="A0A3A8NSZ8"/>
<keyword evidence="2" id="KW-1185">Reference proteome</keyword>
<evidence type="ECO:0000313" key="2">
    <source>
        <dbReference type="Proteomes" id="UP000273405"/>
    </source>
</evidence>
<name>A0A3A8NSZ8_9BACT</name>
<dbReference type="Pfam" id="PF08747">
    <property type="entry name" value="BrxB"/>
    <property type="match status" value="1"/>
</dbReference>
<organism evidence="1 2">
    <name type="scientific">Corallococcus sicarius</name>
    <dbReference type="NCBI Taxonomy" id="2316726"/>
    <lineage>
        <taxon>Bacteria</taxon>
        <taxon>Pseudomonadati</taxon>
        <taxon>Myxococcota</taxon>
        <taxon>Myxococcia</taxon>
        <taxon>Myxococcales</taxon>
        <taxon>Cystobacterineae</taxon>
        <taxon>Myxococcaceae</taxon>
        <taxon>Corallococcus</taxon>
    </lineage>
</organism>
<dbReference type="RefSeq" id="WP_120625209.1">
    <property type="nucleotide sequence ID" value="NZ_RAWG01000052.1"/>
</dbReference>
<dbReference type="EMBL" id="RAWG01000052">
    <property type="protein sequence ID" value="RKH44285.1"/>
    <property type="molecule type" value="Genomic_DNA"/>
</dbReference>
<dbReference type="Proteomes" id="UP000273405">
    <property type="component" value="Unassembled WGS sequence"/>
</dbReference>
<evidence type="ECO:0000313" key="1">
    <source>
        <dbReference type="EMBL" id="RKH44285.1"/>
    </source>
</evidence>
<sequence length="212" mass="24375">MMNDLFALEGVDRAVAALERDLTAQAGPRISTMRNHNFAILLYPPKKEFQLRQRLRTMIGRLESEGWSVLSMALHQVLFERLRTRLGAEEIQSLVERERRVYARSPERAMNDLRQKLSEHIDGPSGLAADLEHRIKAFREQHPVDPDRTLVLLGRTGALYPFFRSSALLKHLGGRTDNVPVVLLYPGEQRDGGLSFMQELEPDRDYRPRIYA</sequence>